<evidence type="ECO:0000256" key="1">
    <source>
        <dbReference type="SAM" id="SignalP"/>
    </source>
</evidence>
<reference evidence="3 4" key="1">
    <citation type="submission" date="2020-04" db="EMBL/GenBank/DDBJ databases">
        <authorList>
            <person name="Basu S."/>
            <person name="Maruthanayagam V."/>
            <person name="Chakraborty S."/>
            <person name="Pramanik A."/>
            <person name="Mukherjee J."/>
            <person name="Brink B."/>
        </authorList>
    </citation>
    <scope>NUCLEOTIDE SEQUENCE [LARGE SCALE GENOMIC DNA]</scope>
    <source>
        <strain evidence="3 4">AP17</strain>
    </source>
</reference>
<dbReference type="RefSeq" id="WP_168569307.1">
    <property type="nucleotide sequence ID" value="NZ_CP051167.1"/>
</dbReference>
<dbReference type="KEGG" id="oxy:HCG48_11670"/>
<protein>
    <submittedName>
        <fullName evidence="3">DM13 domain-containing protein</fullName>
    </submittedName>
</protein>
<feature type="chain" id="PRO_5026220301" evidence="1">
    <location>
        <begin position="22"/>
        <end position="169"/>
    </location>
</feature>
<dbReference type="AlphaFoldDB" id="A0A6H1TX22"/>
<dbReference type="PROSITE" id="PS51549">
    <property type="entry name" value="DM13"/>
    <property type="match status" value="1"/>
</dbReference>
<feature type="domain" description="DM13" evidence="2">
    <location>
        <begin position="47"/>
        <end position="151"/>
    </location>
</feature>
<evidence type="ECO:0000313" key="4">
    <source>
        <dbReference type="Proteomes" id="UP000500857"/>
    </source>
</evidence>
<dbReference type="InterPro" id="IPR019545">
    <property type="entry name" value="DM13_domain"/>
</dbReference>
<gene>
    <name evidence="3" type="ORF">HCG48_11670</name>
</gene>
<dbReference type="EMBL" id="CP051167">
    <property type="protein sequence ID" value="QIZ71152.1"/>
    <property type="molecule type" value="Genomic_DNA"/>
</dbReference>
<name>A0A6H1TX22_9CYAN</name>
<keyword evidence="1" id="KW-0732">Signal</keyword>
<accession>A0A6H1TX22</accession>
<feature type="signal peptide" evidence="1">
    <location>
        <begin position="1"/>
        <end position="21"/>
    </location>
</feature>
<evidence type="ECO:0000313" key="3">
    <source>
        <dbReference type="EMBL" id="QIZ71152.1"/>
    </source>
</evidence>
<organism evidence="3 4">
    <name type="scientific">Oxynema aestuarii AP17</name>
    <dbReference type="NCBI Taxonomy" id="2064643"/>
    <lineage>
        <taxon>Bacteria</taxon>
        <taxon>Bacillati</taxon>
        <taxon>Cyanobacteriota</taxon>
        <taxon>Cyanophyceae</taxon>
        <taxon>Oscillatoriophycideae</taxon>
        <taxon>Oscillatoriales</taxon>
        <taxon>Oscillatoriaceae</taxon>
        <taxon>Oxynema</taxon>
        <taxon>Oxynema aestuarii</taxon>
    </lineage>
</organism>
<dbReference type="Pfam" id="PF10517">
    <property type="entry name" value="DM13"/>
    <property type="match status" value="1"/>
</dbReference>
<proteinExistence type="predicted"/>
<dbReference type="Proteomes" id="UP000500857">
    <property type="component" value="Chromosome"/>
</dbReference>
<evidence type="ECO:0000259" key="2">
    <source>
        <dbReference type="PROSITE" id="PS51549"/>
    </source>
</evidence>
<sequence>MKLNYLTVLAVVSILSWGSVASVTVGSSALRAQTTSIARMNSSAIAGTFVSAEHPTEGMARIVMENGKYYLELDENFKTDPGPDLFVILHQSAQLPNSGIEESDYISLGMLRSIEGAQRYEIPADVDLDRFKAAAIWCKEFNATFGYASLRENATSVNPCAGHNPCAGK</sequence>
<keyword evidence="4" id="KW-1185">Reference proteome</keyword>